<comment type="caution">
    <text evidence="1">The sequence shown here is derived from an EMBL/GenBank/DDBJ whole genome shotgun (WGS) entry which is preliminary data.</text>
</comment>
<gene>
    <name evidence="1" type="ORF">JTE90_022104</name>
</gene>
<reference evidence="1 2" key="1">
    <citation type="journal article" date="2022" name="Nat. Ecol. Evol.">
        <title>A masculinizing supergene underlies an exaggerated male reproductive morph in a spider.</title>
        <authorList>
            <person name="Hendrickx F."/>
            <person name="De Corte Z."/>
            <person name="Sonet G."/>
            <person name="Van Belleghem S.M."/>
            <person name="Kostlbacher S."/>
            <person name="Vangestel C."/>
        </authorList>
    </citation>
    <scope>NUCLEOTIDE SEQUENCE [LARGE SCALE GENOMIC DNA]</scope>
    <source>
        <strain evidence="1">W744_W776</strain>
    </source>
</reference>
<dbReference type="EMBL" id="JAFNEN010000744">
    <property type="protein sequence ID" value="KAG8177846.1"/>
    <property type="molecule type" value="Genomic_DNA"/>
</dbReference>
<name>A0AAV6U1F6_9ARAC</name>
<dbReference type="Proteomes" id="UP000827092">
    <property type="component" value="Unassembled WGS sequence"/>
</dbReference>
<evidence type="ECO:0000313" key="1">
    <source>
        <dbReference type="EMBL" id="KAG8177846.1"/>
    </source>
</evidence>
<protein>
    <submittedName>
        <fullName evidence="1">Uncharacterized protein</fullName>
    </submittedName>
</protein>
<dbReference type="AlphaFoldDB" id="A0AAV6U1F6"/>
<organism evidence="1 2">
    <name type="scientific">Oedothorax gibbosus</name>
    <dbReference type="NCBI Taxonomy" id="931172"/>
    <lineage>
        <taxon>Eukaryota</taxon>
        <taxon>Metazoa</taxon>
        <taxon>Ecdysozoa</taxon>
        <taxon>Arthropoda</taxon>
        <taxon>Chelicerata</taxon>
        <taxon>Arachnida</taxon>
        <taxon>Araneae</taxon>
        <taxon>Araneomorphae</taxon>
        <taxon>Entelegynae</taxon>
        <taxon>Araneoidea</taxon>
        <taxon>Linyphiidae</taxon>
        <taxon>Erigoninae</taxon>
        <taxon>Oedothorax</taxon>
    </lineage>
</organism>
<accession>A0AAV6U1F6</accession>
<proteinExistence type="predicted"/>
<evidence type="ECO:0000313" key="2">
    <source>
        <dbReference type="Proteomes" id="UP000827092"/>
    </source>
</evidence>
<sequence>MKQRKATRECGGREGCRVLESSLAMKKATRNAGEKAAGYDVLEKTGERPAGTRHRHAVWQDSGIIIIIINRRGRGKDSRRGWRCCRGQKPI</sequence>
<keyword evidence="2" id="KW-1185">Reference proteome</keyword>